<feature type="domain" description="DUF1588" evidence="4">
    <location>
        <begin position="563"/>
        <end position="661"/>
    </location>
</feature>
<evidence type="ECO:0000259" key="2">
    <source>
        <dbReference type="Pfam" id="PF07624"/>
    </source>
</evidence>
<dbReference type="AlphaFoldDB" id="A0A5K7XHJ1"/>
<dbReference type="InterPro" id="IPR013039">
    <property type="entry name" value="DUF1588"/>
</dbReference>
<dbReference type="InterPro" id="IPR013043">
    <property type="entry name" value="DUF1595"/>
</dbReference>
<dbReference type="Pfam" id="PF07627">
    <property type="entry name" value="PSCyt3"/>
    <property type="match status" value="1"/>
</dbReference>
<evidence type="ECO:0000259" key="4">
    <source>
        <dbReference type="Pfam" id="PF07627"/>
    </source>
</evidence>
<gene>
    <name evidence="9" type="ORF">PLANPX_5124</name>
</gene>
<feature type="domain" description="DUF1587" evidence="3">
    <location>
        <begin position="97"/>
        <end position="160"/>
    </location>
</feature>
<evidence type="ECO:0000259" key="6">
    <source>
        <dbReference type="Pfam" id="PF07635"/>
    </source>
</evidence>
<dbReference type="InterPro" id="IPR011429">
    <property type="entry name" value="Cyt_c_Planctomycete-type"/>
</dbReference>
<dbReference type="Pfam" id="PF07626">
    <property type="entry name" value="PSD3"/>
    <property type="match status" value="1"/>
</dbReference>
<feature type="domain" description="Cytochrome C Planctomycete-type" evidence="6">
    <location>
        <begin position="13"/>
        <end position="60"/>
    </location>
</feature>
<evidence type="ECO:0000259" key="3">
    <source>
        <dbReference type="Pfam" id="PF07626"/>
    </source>
</evidence>
<feature type="domain" description="DUF1595" evidence="7">
    <location>
        <begin position="335"/>
        <end position="392"/>
    </location>
</feature>
<dbReference type="Pfam" id="PF07637">
    <property type="entry name" value="PSD5"/>
    <property type="match status" value="1"/>
</dbReference>
<dbReference type="Pfam" id="PF07624">
    <property type="entry name" value="PSD2"/>
    <property type="match status" value="1"/>
</dbReference>
<dbReference type="InterPro" id="IPR013036">
    <property type="entry name" value="DUF1587"/>
</dbReference>
<evidence type="ECO:0000313" key="9">
    <source>
        <dbReference type="EMBL" id="BBO35512.1"/>
    </source>
</evidence>
<accession>A0A5K7XHJ1</accession>
<protein>
    <recommendedName>
        <fullName evidence="11">Cytochrome c domain-containing protein</fullName>
    </recommendedName>
</protein>
<dbReference type="Pfam" id="PF16841">
    <property type="entry name" value="CBM60"/>
    <property type="match status" value="1"/>
</dbReference>
<reference evidence="10" key="1">
    <citation type="submission" date="2019-10" db="EMBL/GenBank/DDBJ databases">
        <title>Lacipirellula parvula gen. nov., sp. nov., representing a lineage of planctomycetes widespread in freshwater anoxic habitats, and description of the family Lacipirellulaceae.</title>
        <authorList>
            <person name="Dedysh S.N."/>
            <person name="Kulichevskaya I.S."/>
            <person name="Beletsky A.V."/>
            <person name="Rakitin A.L."/>
            <person name="Mardanov A.V."/>
            <person name="Ivanova A.A."/>
            <person name="Saltykova V.X."/>
            <person name="Rijpstra W.I.C."/>
            <person name="Sinninghe Damste J.S."/>
            <person name="Ravin N.V."/>
        </authorList>
    </citation>
    <scope>NUCLEOTIDE SEQUENCE [LARGE SCALE GENOMIC DNA]</scope>
    <source>
        <strain evidence="10">PX69</strain>
    </source>
</reference>
<evidence type="ECO:0000259" key="7">
    <source>
        <dbReference type="Pfam" id="PF07637"/>
    </source>
</evidence>
<dbReference type="InterPro" id="IPR013042">
    <property type="entry name" value="DUF1592"/>
</dbReference>
<name>A0A5K7XHJ1_9BACT</name>
<feature type="domain" description="DUF1592" evidence="5">
    <location>
        <begin position="421"/>
        <end position="544"/>
    </location>
</feature>
<keyword evidence="10" id="KW-1185">Reference proteome</keyword>
<feature type="domain" description="DUF1585" evidence="2">
    <location>
        <begin position="674"/>
        <end position="747"/>
    </location>
</feature>
<dbReference type="Proteomes" id="UP000326837">
    <property type="component" value="Chromosome"/>
</dbReference>
<organism evidence="9 10">
    <name type="scientific">Lacipirellula parvula</name>
    <dbReference type="NCBI Taxonomy" id="2650471"/>
    <lineage>
        <taxon>Bacteria</taxon>
        <taxon>Pseudomonadati</taxon>
        <taxon>Planctomycetota</taxon>
        <taxon>Planctomycetia</taxon>
        <taxon>Pirellulales</taxon>
        <taxon>Lacipirellulaceae</taxon>
        <taxon>Lacipirellula</taxon>
    </lineage>
</organism>
<dbReference type="InterPro" id="IPR031768">
    <property type="entry name" value="CBM60_xylan-bd"/>
</dbReference>
<feature type="domain" description="Carbohydrate binding module xylan-binding" evidence="8">
    <location>
        <begin position="211"/>
        <end position="303"/>
    </location>
</feature>
<evidence type="ECO:0000313" key="10">
    <source>
        <dbReference type="Proteomes" id="UP000326837"/>
    </source>
</evidence>
<evidence type="ECO:0000259" key="5">
    <source>
        <dbReference type="Pfam" id="PF07631"/>
    </source>
</evidence>
<dbReference type="InterPro" id="IPR011478">
    <property type="entry name" value="DUF1585"/>
</dbReference>
<feature type="region of interest" description="Disordered" evidence="1">
    <location>
        <begin position="595"/>
        <end position="615"/>
    </location>
</feature>
<evidence type="ECO:0000259" key="8">
    <source>
        <dbReference type="Pfam" id="PF16841"/>
    </source>
</evidence>
<sequence length="756" mass="83253">MEHAIGPFVQAYCVDCHSGDSAEAGLDFDKLLAAPSVPHRRLQWQRAVERIAAGEMPPADMGQPEAAERDAALAWLREELADPDCSQPQNPGRPTLRRLNRTEYQNTVRDLLGVEFDAHKTFPRDELGYGFDNNGDILSLPPVLLEKYLQAAEEISLKAIVSPEMISKPVQSAAWGELHGGAAARGVRGLFSSNGRIHAETPLQGAGTYLVRVKAFASQCGAEATKMRILYGDQELAHVDVPGELKEDPQTYVAQFEAEQGVAKLGVEMTNDAWEPMAADPNRRDRNLYILSIDVVGPTEALKPEHLSAAQRQLLEGGPTLQQWRTTDQWADATRGLVARLLGRGYRRPATKEEIDRIFSLVADAHDRGDSLERAMQLAVQAVLVSPQFLFIGDESLPAEAPSAEDAPRLAADANGQPVGEYELASRLSYFLWSSMPDDELLALAAEGRLREKLDTQIERLLNSPRADQLIRNFSEQWLETRKLETMQRSPQHFPEFDAALRDAFREETFRLVQDVVRNNLPLPTLLSADYSFVNGRLAKHYGMAEPTGDEFVRVSLPKERQAGILAHGSVLSVTAFEDRTSPVLRGKWVLDHLLADPPPPPPPDAGSLPDASGDLSHKTLRERLEMHRADPTCASCHKRMDPIGLAMENFDAVGRWRDTDAGQPIDASGELPDGRKLDGPASLRDVLLADYGRVRRSLAERLLIFSLGRGLEPYDTCAVNEVVAAAEANGDTFASMVRAVAKSTPFQQRGSVEGE</sequence>
<proteinExistence type="predicted"/>
<evidence type="ECO:0008006" key="11">
    <source>
        <dbReference type="Google" id="ProtNLM"/>
    </source>
</evidence>
<evidence type="ECO:0000256" key="1">
    <source>
        <dbReference type="SAM" id="MobiDB-lite"/>
    </source>
</evidence>
<dbReference type="KEGG" id="lpav:PLANPX_5124"/>
<dbReference type="EMBL" id="AP021861">
    <property type="protein sequence ID" value="BBO35512.1"/>
    <property type="molecule type" value="Genomic_DNA"/>
</dbReference>
<dbReference type="Pfam" id="PF07631">
    <property type="entry name" value="PSD4"/>
    <property type="match status" value="1"/>
</dbReference>
<dbReference type="Pfam" id="PF07635">
    <property type="entry name" value="PSCyt1"/>
    <property type="match status" value="1"/>
</dbReference>